<gene>
    <name evidence="2" type="ORF">O4J56_08795</name>
</gene>
<evidence type="ECO:0008006" key="4">
    <source>
        <dbReference type="Google" id="ProtNLM"/>
    </source>
</evidence>
<comment type="caution">
    <text evidence="2">The sequence shown here is derived from an EMBL/GenBank/DDBJ whole genome shotgun (WGS) entry which is preliminary data.</text>
</comment>
<keyword evidence="3" id="KW-1185">Reference proteome</keyword>
<dbReference type="EMBL" id="JAQFWQ010000018">
    <property type="protein sequence ID" value="MDA2810729.1"/>
    <property type="molecule type" value="Genomic_DNA"/>
</dbReference>
<dbReference type="Proteomes" id="UP001527866">
    <property type="component" value="Unassembled WGS sequence"/>
</dbReference>
<proteinExistence type="predicted"/>
<feature type="region of interest" description="Disordered" evidence="1">
    <location>
        <begin position="1"/>
        <end position="42"/>
    </location>
</feature>
<dbReference type="RefSeq" id="WP_270685021.1">
    <property type="nucleotide sequence ID" value="NZ_JAQFWQ010000018.1"/>
</dbReference>
<evidence type="ECO:0000313" key="3">
    <source>
        <dbReference type="Proteomes" id="UP001527866"/>
    </source>
</evidence>
<sequence>MPRVHWRSADDVGDVRTGPPPDDSALEDHVPDPCAVHPETVTEYPGWDLPEELKDALKERFERLEDEQGWEYMSHLAEAPGIKLGGYPSWTQDPDWPDCQACGRRTEHLLTVASWEFDGGSWHTWLPVEDRPADPDADVFTTEPASSAQDAAGVMLGDVGGLYIFECRACPGRPIEYRFDCS</sequence>
<dbReference type="SUPFAM" id="SSF103032">
    <property type="entry name" value="Hypothetical protein YwqG"/>
    <property type="match status" value="1"/>
</dbReference>
<dbReference type="Gene3D" id="2.30.320.10">
    <property type="entry name" value="YwqG-like"/>
    <property type="match status" value="1"/>
</dbReference>
<name>A0ABT4U1A3_9ACTN</name>
<evidence type="ECO:0000256" key="1">
    <source>
        <dbReference type="SAM" id="MobiDB-lite"/>
    </source>
</evidence>
<dbReference type="InterPro" id="IPR035948">
    <property type="entry name" value="YwqG-like_sf"/>
</dbReference>
<accession>A0ABT4U1A3</accession>
<evidence type="ECO:0000313" key="2">
    <source>
        <dbReference type="EMBL" id="MDA2810729.1"/>
    </source>
</evidence>
<organism evidence="2 3">
    <name type="scientific">Nocardiopsis endophytica</name>
    <dbReference type="NCBI Taxonomy" id="3018445"/>
    <lineage>
        <taxon>Bacteria</taxon>
        <taxon>Bacillati</taxon>
        <taxon>Actinomycetota</taxon>
        <taxon>Actinomycetes</taxon>
        <taxon>Streptosporangiales</taxon>
        <taxon>Nocardiopsidaceae</taxon>
        <taxon>Nocardiopsis</taxon>
    </lineage>
</organism>
<protein>
    <recommendedName>
        <fullName evidence="4">DUF1963 domain-containing protein</fullName>
    </recommendedName>
</protein>
<reference evidence="2 3" key="1">
    <citation type="submission" date="2023-01" db="EMBL/GenBank/DDBJ databases">
        <title>Draft genome sequence of Nocardiopsis sp. RSe5-2 isolated from halophytes.</title>
        <authorList>
            <person name="Duangmal K."/>
            <person name="Chantavorakit T."/>
        </authorList>
    </citation>
    <scope>NUCLEOTIDE SEQUENCE [LARGE SCALE GENOMIC DNA]</scope>
    <source>
        <strain evidence="2 3">RSe5-2</strain>
    </source>
</reference>